<dbReference type="Pfam" id="PF07039">
    <property type="entry name" value="SGF29_Tudor"/>
    <property type="match status" value="1"/>
</dbReference>
<dbReference type="Gene3D" id="2.30.30.140">
    <property type="match status" value="2"/>
</dbReference>
<evidence type="ECO:0000313" key="7">
    <source>
        <dbReference type="EMBL" id="CCF60004.1"/>
    </source>
</evidence>
<feature type="region of interest" description="Disordered" evidence="5">
    <location>
        <begin position="78"/>
        <end position="98"/>
    </location>
</feature>
<dbReference type="GO" id="GO:0046695">
    <property type="term" value="C:SLIK (SAGA-like) complex"/>
    <property type="evidence" value="ECO:0007669"/>
    <property type="project" value="EnsemblFungi"/>
</dbReference>
<dbReference type="InterPro" id="IPR010750">
    <property type="entry name" value="SGF29_tudor-like_dom"/>
</dbReference>
<evidence type="ECO:0000259" key="6">
    <source>
        <dbReference type="PROSITE" id="PS51518"/>
    </source>
</evidence>
<dbReference type="InterPro" id="IPR047287">
    <property type="entry name" value="Tudor_SGF29_rpt2"/>
</dbReference>
<dbReference type="FunFam" id="2.30.30.140:FF:000055">
    <property type="entry name" value="SAGA complex component"/>
    <property type="match status" value="1"/>
</dbReference>
<dbReference type="PROSITE" id="PS51518">
    <property type="entry name" value="SGF29_C"/>
    <property type="match status" value="1"/>
</dbReference>
<protein>
    <recommendedName>
        <fullName evidence="6">SGF29 C-terminal domain-containing protein</fullName>
    </recommendedName>
</protein>
<dbReference type="InterPro" id="IPR037802">
    <property type="entry name" value="SGF29"/>
</dbReference>
<dbReference type="GO" id="GO:0005634">
    <property type="term" value="C:nucleus"/>
    <property type="evidence" value="ECO:0007669"/>
    <property type="project" value="UniProtKB-SubCell"/>
</dbReference>
<dbReference type="HOGENOM" id="CLU_023535_2_0_1"/>
<dbReference type="CDD" id="cd20394">
    <property type="entry name" value="Tudor_SGF29_rpt2"/>
    <property type="match status" value="1"/>
</dbReference>
<evidence type="ECO:0000256" key="4">
    <source>
        <dbReference type="ARBA" id="ARBA00023242"/>
    </source>
</evidence>
<evidence type="ECO:0000256" key="2">
    <source>
        <dbReference type="ARBA" id="ARBA00023015"/>
    </source>
</evidence>
<dbReference type="CDD" id="cd20393">
    <property type="entry name" value="Tudor_SGF29_rpt1"/>
    <property type="match status" value="1"/>
</dbReference>
<dbReference type="STRING" id="1071382.H2B054"/>
<dbReference type="GO" id="GO:0140002">
    <property type="term" value="F:histone H3K4me3 reader activity"/>
    <property type="evidence" value="ECO:0007669"/>
    <property type="project" value="EnsemblFungi"/>
</dbReference>
<keyword evidence="4" id="KW-0539">Nucleus</keyword>
<name>H2B054_KAZAF</name>
<proteinExistence type="predicted"/>
<dbReference type="GO" id="GO:0000124">
    <property type="term" value="C:SAGA complex"/>
    <property type="evidence" value="ECO:0007669"/>
    <property type="project" value="EnsemblFungi"/>
</dbReference>
<dbReference type="InterPro" id="IPR002999">
    <property type="entry name" value="Tudor"/>
</dbReference>
<organism evidence="7 8">
    <name type="scientific">Kazachstania africana (strain ATCC 22294 / BCRC 22015 / CBS 2517 / CECT 1963 / NBRC 1671 / NRRL Y-8276)</name>
    <name type="common">Yeast</name>
    <name type="synonym">Kluyveromyces africanus</name>
    <dbReference type="NCBI Taxonomy" id="1071382"/>
    <lineage>
        <taxon>Eukaryota</taxon>
        <taxon>Fungi</taxon>
        <taxon>Dikarya</taxon>
        <taxon>Ascomycota</taxon>
        <taxon>Saccharomycotina</taxon>
        <taxon>Saccharomycetes</taxon>
        <taxon>Saccharomycetales</taxon>
        <taxon>Saccharomycetaceae</taxon>
        <taxon>Kazachstania</taxon>
    </lineage>
</organism>
<evidence type="ECO:0000256" key="1">
    <source>
        <dbReference type="ARBA" id="ARBA00004123"/>
    </source>
</evidence>
<dbReference type="KEGG" id="kaf:KAFR_0I02250"/>
<feature type="domain" description="SGF29 C-terminal" evidence="6">
    <location>
        <begin position="118"/>
        <end position="257"/>
    </location>
</feature>
<dbReference type="GO" id="GO:0140671">
    <property type="term" value="C:ADA complex"/>
    <property type="evidence" value="ECO:0007669"/>
    <property type="project" value="EnsemblFungi"/>
</dbReference>
<dbReference type="OrthoDB" id="10265994at2759"/>
<reference evidence="7 8" key="1">
    <citation type="journal article" date="2011" name="Proc. Natl. Acad. Sci. U.S.A.">
        <title>Evolutionary erosion of yeast sex chromosomes by mating-type switching accidents.</title>
        <authorList>
            <person name="Gordon J.L."/>
            <person name="Armisen D."/>
            <person name="Proux-Wera E."/>
            <person name="Oheigeartaigh S.S."/>
            <person name="Byrne K.P."/>
            <person name="Wolfe K.H."/>
        </authorList>
    </citation>
    <scope>NUCLEOTIDE SEQUENCE [LARGE SCALE GENOMIC DNA]</scope>
    <source>
        <strain evidence="8">ATCC 22294 / BCRC 22015 / CBS 2517 / CECT 1963 / NBRC 1671 / NRRL Y-8276</strain>
    </source>
</reference>
<accession>H2B054</accession>
<evidence type="ECO:0000256" key="5">
    <source>
        <dbReference type="SAM" id="MobiDB-lite"/>
    </source>
</evidence>
<dbReference type="eggNOG" id="KOG3038">
    <property type="taxonomic scope" value="Eukaryota"/>
</dbReference>
<dbReference type="InParanoid" id="H2B054"/>
<dbReference type="AlphaFoldDB" id="H2B054"/>
<dbReference type="GO" id="GO:0008104">
    <property type="term" value="P:intracellular protein localization"/>
    <property type="evidence" value="ECO:0007669"/>
    <property type="project" value="EnsemblFungi"/>
</dbReference>
<comment type="subcellular location">
    <subcellularLocation>
        <location evidence="1">Nucleus</location>
    </subcellularLocation>
</comment>
<dbReference type="GO" id="GO:0072742">
    <property type="term" value="P:SAGA complex localization to transcription regulatory region"/>
    <property type="evidence" value="ECO:0007669"/>
    <property type="project" value="EnsemblFungi"/>
</dbReference>
<dbReference type="SMART" id="SM00333">
    <property type="entry name" value="TUDOR"/>
    <property type="match status" value="1"/>
</dbReference>
<dbReference type="EMBL" id="HE650829">
    <property type="protein sequence ID" value="CCF60004.1"/>
    <property type="molecule type" value="Genomic_DNA"/>
</dbReference>
<dbReference type="GO" id="GO:0045944">
    <property type="term" value="P:positive regulation of transcription by RNA polymerase II"/>
    <property type="evidence" value="ECO:0007669"/>
    <property type="project" value="EnsemblFungi"/>
</dbReference>
<dbReference type="Proteomes" id="UP000005220">
    <property type="component" value="Chromosome 9"/>
</dbReference>
<dbReference type="PANTHER" id="PTHR21539">
    <property type="entry name" value="SAGA-ASSOCIATED FACTOR 29"/>
    <property type="match status" value="1"/>
</dbReference>
<keyword evidence="3" id="KW-0804">Transcription</keyword>
<keyword evidence="2" id="KW-0805">Transcription regulation</keyword>
<evidence type="ECO:0000313" key="8">
    <source>
        <dbReference type="Proteomes" id="UP000005220"/>
    </source>
</evidence>
<dbReference type="PANTHER" id="PTHR21539:SF0">
    <property type="entry name" value="SAGA-ASSOCIATED FACTOR 29"/>
    <property type="match status" value="1"/>
</dbReference>
<sequence length="261" mass="29777">MDGQWESVVSSLQDIYNANEVTQFDDDVNTKRINFENLPNEQLNSNIEKFQEHMENITRAHKLLDRVRSNLQTILDYENEHQPEEGTAEDVSMPTTRNNTPTSLHAEAKQYWVSQYNPVETIKVGSEVAYRPKRGGDGEWFQCEVIKISSDGTRLEVRDPEPDELGNTGKVFKCTWKDIIAIPNVNVKYTKGKIVNYPAGSKVLARYPETTTFYPAVVIGSKRDGTCRLRFDGEEEVDKETEVTRKLVLPMPMISASPMKK</sequence>
<dbReference type="InterPro" id="IPR047288">
    <property type="entry name" value="Tudor_SGF29_rpt1"/>
</dbReference>
<keyword evidence="8" id="KW-1185">Reference proteome</keyword>
<evidence type="ECO:0000256" key="3">
    <source>
        <dbReference type="ARBA" id="ARBA00023163"/>
    </source>
</evidence>
<gene>
    <name evidence="7" type="primary">KAFR0I02250</name>
    <name evidence="7" type="ORF">KAFR_0I02250</name>
</gene>
<dbReference type="RefSeq" id="XP_003959139.1">
    <property type="nucleotide sequence ID" value="XM_003959090.1"/>
</dbReference>
<dbReference type="FunCoup" id="H2B054">
    <property type="interactions" value="483"/>
</dbReference>
<dbReference type="GeneID" id="13883640"/>